<protein>
    <submittedName>
        <fullName evidence="2">Type IV toxin-antitoxin system AbiEi family antitoxin domain-containing protein</fullName>
    </submittedName>
</protein>
<gene>
    <name evidence="2" type="ORF">SK803_19720</name>
</gene>
<comment type="caution">
    <text evidence="2">The sequence shown here is derived from an EMBL/GenBank/DDBJ whole genome shotgun (WGS) entry which is preliminary data.</text>
</comment>
<dbReference type="InterPro" id="IPR025159">
    <property type="entry name" value="AbiEi_N"/>
</dbReference>
<name>A0ABU4T2R8_9PSEU</name>
<evidence type="ECO:0000313" key="2">
    <source>
        <dbReference type="EMBL" id="MDX8032447.1"/>
    </source>
</evidence>
<reference evidence="2 3" key="1">
    <citation type="submission" date="2023-11" db="EMBL/GenBank/DDBJ databases">
        <title>Lentzea sokolovensis, sp. nov., Lentzea kristufkii, sp. nov., and Lentzea miocenensis, sp. nov., rare actinobacteria from Sokolov Coal Basin, Miocene lacustrine sediment, Czech Republic.</title>
        <authorList>
            <person name="Lara A."/>
            <person name="Kotroba L."/>
            <person name="Nouioui I."/>
            <person name="Neumann-Schaal M."/>
            <person name="Mast Y."/>
            <person name="Chronakova A."/>
        </authorList>
    </citation>
    <scope>NUCLEOTIDE SEQUENCE [LARGE SCALE GENOMIC DNA]</scope>
    <source>
        <strain evidence="2 3">BCCO 10_0856</strain>
    </source>
</reference>
<accession>A0ABU4T2R8</accession>
<sequence>MERVEALQVVGDIAADQWGLFTTQQAEAAGVHRTTLTRLASAGLVDHVSRGVHLVVAAGTPSHIDEKAAWLRLAPSRRGWERRPTDSDNGVFSHSTACVLHELGDVPAPAVEITVPRRRTTRIAGVRLHRGDLSETEITTTRDGLPVTTVERTIKDLLAAHVDGGHIGGVLHDAMRHSLVDVDRLIPAAATYALTYGVGRPDGRLLLQHLLDQAGTGTSINDRSAQAQPAQATVEALDATTQVQTVASQLAALDQPQLRTLRAAVTTLIQEPDRNKSETGTDE</sequence>
<proteinExistence type="predicted"/>
<organism evidence="2 3">
    <name type="scientific">Lentzea miocenica</name>
    <dbReference type="NCBI Taxonomy" id="3095431"/>
    <lineage>
        <taxon>Bacteria</taxon>
        <taxon>Bacillati</taxon>
        <taxon>Actinomycetota</taxon>
        <taxon>Actinomycetes</taxon>
        <taxon>Pseudonocardiales</taxon>
        <taxon>Pseudonocardiaceae</taxon>
        <taxon>Lentzea</taxon>
    </lineage>
</organism>
<dbReference type="EMBL" id="JAXAVW010000015">
    <property type="protein sequence ID" value="MDX8032447.1"/>
    <property type="molecule type" value="Genomic_DNA"/>
</dbReference>
<keyword evidence="3" id="KW-1185">Reference proteome</keyword>
<dbReference type="RefSeq" id="WP_319967486.1">
    <property type="nucleotide sequence ID" value="NZ_JAXAVW010000015.1"/>
</dbReference>
<feature type="domain" description="AbiEi antitoxin N-terminal" evidence="1">
    <location>
        <begin position="13"/>
        <end position="52"/>
    </location>
</feature>
<dbReference type="Proteomes" id="UP001285521">
    <property type="component" value="Unassembled WGS sequence"/>
</dbReference>
<dbReference type="Pfam" id="PF13338">
    <property type="entry name" value="AbiEi_4"/>
    <property type="match status" value="1"/>
</dbReference>
<evidence type="ECO:0000313" key="3">
    <source>
        <dbReference type="Proteomes" id="UP001285521"/>
    </source>
</evidence>
<evidence type="ECO:0000259" key="1">
    <source>
        <dbReference type="Pfam" id="PF13338"/>
    </source>
</evidence>